<gene>
    <name evidence="1" type="ORF">SAMN05444336_104250</name>
</gene>
<sequence length="60" mass="6987">MRMEDVEIQARSLYEQLGPRAIATAAQRAVRHEEIGEAEEAERWRRIQARLTEKRGAHQS</sequence>
<dbReference type="AlphaFoldDB" id="A0A1H3AMD5"/>
<evidence type="ECO:0000313" key="2">
    <source>
        <dbReference type="Proteomes" id="UP000199118"/>
    </source>
</evidence>
<evidence type="ECO:0000313" key="1">
    <source>
        <dbReference type="EMBL" id="SDX30846.1"/>
    </source>
</evidence>
<proteinExistence type="predicted"/>
<reference evidence="1 2" key="1">
    <citation type="submission" date="2016-10" db="EMBL/GenBank/DDBJ databases">
        <authorList>
            <person name="de Groot N.N."/>
        </authorList>
    </citation>
    <scope>NUCLEOTIDE SEQUENCE [LARGE SCALE GENOMIC DNA]</scope>
    <source>
        <strain evidence="1 2">DSM 17890</strain>
    </source>
</reference>
<protein>
    <submittedName>
        <fullName evidence="1">Uncharacterized protein</fullName>
    </submittedName>
</protein>
<keyword evidence="2" id="KW-1185">Reference proteome</keyword>
<dbReference type="Proteomes" id="UP000199118">
    <property type="component" value="Unassembled WGS sequence"/>
</dbReference>
<dbReference type="EMBL" id="FNMZ01000004">
    <property type="protein sequence ID" value="SDX30846.1"/>
    <property type="molecule type" value="Genomic_DNA"/>
</dbReference>
<accession>A0A1H3AMD5</accession>
<dbReference type="RefSeq" id="WP_143040312.1">
    <property type="nucleotide sequence ID" value="NZ_FNMZ01000004.1"/>
</dbReference>
<organism evidence="1 2">
    <name type="scientific">Albimonas donghaensis</name>
    <dbReference type="NCBI Taxonomy" id="356660"/>
    <lineage>
        <taxon>Bacteria</taxon>
        <taxon>Pseudomonadati</taxon>
        <taxon>Pseudomonadota</taxon>
        <taxon>Alphaproteobacteria</taxon>
        <taxon>Rhodobacterales</taxon>
        <taxon>Paracoccaceae</taxon>
        <taxon>Albimonas</taxon>
    </lineage>
</organism>
<name>A0A1H3AMD5_9RHOB</name>